<keyword evidence="8 12" id="KW-0067">ATP-binding</keyword>
<evidence type="ECO:0000256" key="8">
    <source>
        <dbReference type="ARBA" id="ARBA00022840"/>
    </source>
</evidence>
<evidence type="ECO:0000256" key="11">
    <source>
        <dbReference type="ARBA" id="ARBA00023180"/>
    </source>
</evidence>
<dbReference type="GO" id="GO:0004714">
    <property type="term" value="F:transmembrane receptor protein tyrosine kinase activity"/>
    <property type="evidence" value="ECO:0007669"/>
    <property type="project" value="InterPro"/>
</dbReference>
<comment type="subcellular location">
    <subcellularLocation>
        <location evidence="1">Membrane</location>
        <topology evidence="1">Single-pass type I membrane protein</topology>
    </subcellularLocation>
</comment>
<gene>
    <name evidence="15" type="primary">FER</name>
    <name evidence="15" type="ORF">QJS10_CPB21g01729</name>
</gene>
<dbReference type="GO" id="GO:0004674">
    <property type="term" value="F:protein serine/threonine kinase activity"/>
    <property type="evidence" value="ECO:0007669"/>
    <property type="project" value="UniProtKB-KW"/>
</dbReference>
<dbReference type="InterPro" id="IPR011009">
    <property type="entry name" value="Kinase-like_dom_sf"/>
</dbReference>
<evidence type="ECO:0000256" key="9">
    <source>
        <dbReference type="ARBA" id="ARBA00022989"/>
    </source>
</evidence>
<dbReference type="PROSITE" id="PS50011">
    <property type="entry name" value="PROTEIN_KINASE_DOM"/>
    <property type="match status" value="1"/>
</dbReference>
<feature type="signal peptide" evidence="13">
    <location>
        <begin position="1"/>
        <end position="28"/>
    </location>
</feature>
<name>A0AAV9C5B2_ACOCL</name>
<dbReference type="PROSITE" id="PS00107">
    <property type="entry name" value="PROTEIN_KINASE_ATP"/>
    <property type="match status" value="1"/>
</dbReference>
<feature type="chain" id="PRO_5043855052" evidence="13">
    <location>
        <begin position="29"/>
        <end position="771"/>
    </location>
</feature>
<dbReference type="GO" id="GO:0016020">
    <property type="term" value="C:membrane"/>
    <property type="evidence" value="ECO:0007669"/>
    <property type="project" value="UniProtKB-SubCell"/>
</dbReference>
<evidence type="ECO:0000256" key="2">
    <source>
        <dbReference type="ARBA" id="ARBA00022527"/>
    </source>
</evidence>
<dbReference type="Pfam" id="PF07714">
    <property type="entry name" value="PK_Tyr_Ser-Thr"/>
    <property type="match status" value="1"/>
</dbReference>
<dbReference type="PANTHER" id="PTHR34590:SF5">
    <property type="entry name" value="OS04G0586500 PROTEIN"/>
    <property type="match status" value="1"/>
</dbReference>
<reference evidence="15" key="1">
    <citation type="journal article" date="2023" name="Nat. Commun.">
        <title>Diploid and tetraploid genomes of Acorus and the evolution of monocots.</title>
        <authorList>
            <person name="Ma L."/>
            <person name="Liu K.W."/>
            <person name="Li Z."/>
            <person name="Hsiao Y.Y."/>
            <person name="Qi Y."/>
            <person name="Fu T."/>
            <person name="Tang G.D."/>
            <person name="Zhang D."/>
            <person name="Sun W.H."/>
            <person name="Liu D.K."/>
            <person name="Li Y."/>
            <person name="Chen G.Z."/>
            <person name="Liu X.D."/>
            <person name="Liao X.Y."/>
            <person name="Jiang Y.T."/>
            <person name="Yu X."/>
            <person name="Hao Y."/>
            <person name="Huang J."/>
            <person name="Zhao X.W."/>
            <person name="Ke S."/>
            <person name="Chen Y.Y."/>
            <person name="Wu W.L."/>
            <person name="Hsu J.L."/>
            <person name="Lin Y.F."/>
            <person name="Huang M.D."/>
            <person name="Li C.Y."/>
            <person name="Huang L."/>
            <person name="Wang Z.W."/>
            <person name="Zhao X."/>
            <person name="Zhong W.Y."/>
            <person name="Peng D.H."/>
            <person name="Ahmad S."/>
            <person name="Lan S."/>
            <person name="Zhang J.S."/>
            <person name="Tsai W.C."/>
            <person name="Van de Peer Y."/>
            <person name="Liu Z.J."/>
        </authorList>
    </citation>
    <scope>NUCLEOTIDE SEQUENCE</scope>
    <source>
        <strain evidence="15">CP</strain>
    </source>
</reference>
<sequence length="771" mass="85802">MKIHLRNQPSFSLLLLVTIIASIDPTSAQNFSTTYVPADKIFLNCGVPSGNMPSSDGLTWEGDDGSRYSLGIQISTLYATPSVQDPSIPTVPYMTARIFKTPYTYTFPVTAGRKFVRLHFYPTDYAITNLNSNFTVSLSFFNVSVGSYIFLDNFSALLNAQAINKHYFIKEFSVSISSNRLDLTFALDNTFAFVNGIEIVSTPQIFGGSDTFSQPQIVGTTTTLPIDEHTAFETVARLNVGGSIVSATADSGLYRQWDDDTICIYGATGGVTYPKDPNVTIKYSDIIPEYIAPPLVYGTARSMGPNASVNLNYNLTWIVTVDAGFYYYVRFHFCEIAYPITQINMRVFDVFINNQTAVQGLDVIAYTNGGGIGAPIYLDFVVFLPNTSASSQQDIWVSLHLDIDSNPVYTDAELNGLEIFKINNSNGNLARPIFQSKQQTPEPDWSVRRCSAHLIVSVHGMEALEATKSDSAKLRHISAITIKQRSPFQLFRNQNYNKIFSKSLVIGVGGFGKVYRGEIDGGSTYVAVKRGSRLSNQEAHEFRTEIDMLSKLRHRHLVSLNDIFDQIIDPNLKGDISPGSLEKFVEIAEKCLANQGIERPSMGDMLWNLEVALQMHNNFEMGESSFDPTSISWYEGMMSSIVVNGDSTFSDLRSPKGRVRHIHVDICSDRSTDLCRPSETHFDWASVDTYSDSSTDLCRPGEEHFDWTLSNWVVGKAAKLLLHEESLGIRKALAEVKMGDVCPEELRAICEKGLILLAITIPEMEMRFRIV</sequence>
<dbReference type="AlphaFoldDB" id="A0AAV9C5B2"/>
<keyword evidence="7 15" id="KW-0418">Kinase</keyword>
<evidence type="ECO:0000259" key="14">
    <source>
        <dbReference type="PROSITE" id="PS50011"/>
    </source>
</evidence>
<keyword evidence="4" id="KW-0812">Transmembrane</keyword>
<evidence type="ECO:0000256" key="7">
    <source>
        <dbReference type="ARBA" id="ARBA00022777"/>
    </source>
</evidence>
<dbReference type="PANTHER" id="PTHR34590">
    <property type="entry name" value="OS03G0124300 PROTEIN-RELATED"/>
    <property type="match status" value="1"/>
</dbReference>
<dbReference type="InterPro" id="IPR000719">
    <property type="entry name" value="Prot_kinase_dom"/>
</dbReference>
<dbReference type="FunFam" id="2.60.120.430:FF:000003">
    <property type="entry name" value="FERONIA receptor-like kinase"/>
    <property type="match status" value="1"/>
</dbReference>
<comment type="caution">
    <text evidence="15">The sequence shown here is derived from an EMBL/GenBank/DDBJ whole genome shotgun (WGS) entry which is preliminary data.</text>
</comment>
<evidence type="ECO:0000256" key="1">
    <source>
        <dbReference type="ARBA" id="ARBA00004479"/>
    </source>
</evidence>
<evidence type="ECO:0000256" key="5">
    <source>
        <dbReference type="ARBA" id="ARBA00022729"/>
    </source>
</evidence>
<keyword evidence="15" id="KW-0675">Receptor</keyword>
<feature type="domain" description="Protein kinase" evidence="14">
    <location>
        <begin position="500"/>
        <end position="771"/>
    </location>
</feature>
<protein>
    <submittedName>
        <fullName evidence="15">Receptor-like protein kinase FERONIA</fullName>
    </submittedName>
</protein>
<dbReference type="InterPro" id="IPR001245">
    <property type="entry name" value="Ser-Thr/Tyr_kinase_cat_dom"/>
</dbReference>
<keyword evidence="9" id="KW-1133">Transmembrane helix</keyword>
<dbReference type="EMBL" id="JAUJYO010000021">
    <property type="protein sequence ID" value="KAK1283519.1"/>
    <property type="molecule type" value="Genomic_DNA"/>
</dbReference>
<keyword evidence="5 13" id="KW-0732">Signal</keyword>
<evidence type="ECO:0000256" key="12">
    <source>
        <dbReference type="PROSITE-ProRule" id="PRU10141"/>
    </source>
</evidence>
<dbReference type="InterPro" id="IPR045272">
    <property type="entry name" value="ANXUR1/2-like"/>
</dbReference>
<reference evidence="15" key="2">
    <citation type="submission" date="2023-06" db="EMBL/GenBank/DDBJ databases">
        <authorList>
            <person name="Ma L."/>
            <person name="Liu K.-W."/>
            <person name="Li Z."/>
            <person name="Hsiao Y.-Y."/>
            <person name="Qi Y."/>
            <person name="Fu T."/>
            <person name="Tang G."/>
            <person name="Zhang D."/>
            <person name="Sun W.-H."/>
            <person name="Liu D.-K."/>
            <person name="Li Y."/>
            <person name="Chen G.-Z."/>
            <person name="Liu X.-D."/>
            <person name="Liao X.-Y."/>
            <person name="Jiang Y.-T."/>
            <person name="Yu X."/>
            <person name="Hao Y."/>
            <person name="Huang J."/>
            <person name="Zhao X.-W."/>
            <person name="Ke S."/>
            <person name="Chen Y.-Y."/>
            <person name="Wu W.-L."/>
            <person name="Hsu J.-L."/>
            <person name="Lin Y.-F."/>
            <person name="Huang M.-D."/>
            <person name="Li C.-Y."/>
            <person name="Huang L."/>
            <person name="Wang Z.-W."/>
            <person name="Zhao X."/>
            <person name="Zhong W.-Y."/>
            <person name="Peng D.-H."/>
            <person name="Ahmad S."/>
            <person name="Lan S."/>
            <person name="Zhang J.-S."/>
            <person name="Tsai W.-C."/>
            <person name="Van De Peer Y."/>
            <person name="Liu Z.-J."/>
        </authorList>
    </citation>
    <scope>NUCLEOTIDE SEQUENCE</scope>
    <source>
        <strain evidence="15">CP</strain>
        <tissue evidence="15">Leaves</tissue>
    </source>
</reference>
<keyword evidence="11" id="KW-0325">Glycoprotein</keyword>
<evidence type="ECO:0000256" key="6">
    <source>
        <dbReference type="ARBA" id="ARBA00022741"/>
    </source>
</evidence>
<evidence type="ECO:0000256" key="13">
    <source>
        <dbReference type="SAM" id="SignalP"/>
    </source>
</evidence>
<keyword evidence="6 12" id="KW-0547">Nucleotide-binding</keyword>
<dbReference type="Pfam" id="PF12819">
    <property type="entry name" value="Malectin_like"/>
    <property type="match status" value="1"/>
</dbReference>
<organism evidence="15 16">
    <name type="scientific">Acorus calamus</name>
    <name type="common">Sweet flag</name>
    <dbReference type="NCBI Taxonomy" id="4465"/>
    <lineage>
        <taxon>Eukaryota</taxon>
        <taxon>Viridiplantae</taxon>
        <taxon>Streptophyta</taxon>
        <taxon>Embryophyta</taxon>
        <taxon>Tracheophyta</taxon>
        <taxon>Spermatophyta</taxon>
        <taxon>Magnoliopsida</taxon>
        <taxon>Liliopsida</taxon>
        <taxon>Acoraceae</taxon>
        <taxon>Acorus</taxon>
    </lineage>
</organism>
<keyword evidence="16" id="KW-1185">Reference proteome</keyword>
<feature type="binding site" evidence="12">
    <location>
        <position position="529"/>
    </location>
    <ligand>
        <name>ATP</name>
        <dbReference type="ChEBI" id="CHEBI:30616"/>
    </ligand>
</feature>
<keyword evidence="10" id="KW-0472">Membrane</keyword>
<proteinExistence type="predicted"/>
<evidence type="ECO:0000313" key="16">
    <source>
        <dbReference type="Proteomes" id="UP001180020"/>
    </source>
</evidence>
<keyword evidence="2" id="KW-0723">Serine/threonine-protein kinase</keyword>
<dbReference type="Gene3D" id="3.30.200.20">
    <property type="entry name" value="Phosphorylase Kinase, domain 1"/>
    <property type="match status" value="1"/>
</dbReference>
<dbReference type="Proteomes" id="UP001180020">
    <property type="component" value="Unassembled WGS sequence"/>
</dbReference>
<evidence type="ECO:0000256" key="4">
    <source>
        <dbReference type="ARBA" id="ARBA00022692"/>
    </source>
</evidence>
<evidence type="ECO:0000256" key="3">
    <source>
        <dbReference type="ARBA" id="ARBA00022679"/>
    </source>
</evidence>
<dbReference type="Gene3D" id="2.60.120.430">
    <property type="entry name" value="Galactose-binding lectin"/>
    <property type="match status" value="2"/>
</dbReference>
<dbReference type="FunFam" id="2.60.120.430:FF:000007">
    <property type="entry name" value="FERONIA receptor-like kinase"/>
    <property type="match status" value="1"/>
</dbReference>
<dbReference type="GO" id="GO:0005524">
    <property type="term" value="F:ATP binding"/>
    <property type="evidence" value="ECO:0007669"/>
    <property type="project" value="UniProtKB-UniRule"/>
</dbReference>
<dbReference type="SUPFAM" id="SSF56112">
    <property type="entry name" value="Protein kinase-like (PK-like)"/>
    <property type="match status" value="1"/>
</dbReference>
<dbReference type="InterPro" id="IPR024788">
    <property type="entry name" value="Malectin-like_Carb-bd_dom"/>
</dbReference>
<evidence type="ECO:0000256" key="10">
    <source>
        <dbReference type="ARBA" id="ARBA00023136"/>
    </source>
</evidence>
<accession>A0AAV9C5B2</accession>
<keyword evidence="3" id="KW-0808">Transferase</keyword>
<dbReference type="InterPro" id="IPR017441">
    <property type="entry name" value="Protein_kinase_ATP_BS"/>
</dbReference>
<evidence type="ECO:0000313" key="15">
    <source>
        <dbReference type="EMBL" id="KAK1283519.1"/>
    </source>
</evidence>
<dbReference type="FunFam" id="3.30.200.20:FF:000039">
    <property type="entry name" value="receptor-like protein kinase FERONIA"/>
    <property type="match status" value="1"/>
</dbReference>